<accession>A0A1G8T6U9</accession>
<evidence type="ECO:0000256" key="1">
    <source>
        <dbReference type="SAM" id="Phobius"/>
    </source>
</evidence>
<keyword evidence="1" id="KW-0812">Transmembrane</keyword>
<proteinExistence type="predicted"/>
<dbReference type="Pfam" id="PF11239">
    <property type="entry name" value="DUF3040"/>
    <property type="match status" value="1"/>
</dbReference>
<dbReference type="STRING" id="417292.SAMN05421806_10189"/>
<evidence type="ECO:0008006" key="4">
    <source>
        <dbReference type="Google" id="ProtNLM"/>
    </source>
</evidence>
<keyword evidence="1" id="KW-1133">Transmembrane helix</keyword>
<keyword evidence="3" id="KW-1185">Reference proteome</keyword>
<evidence type="ECO:0000313" key="2">
    <source>
        <dbReference type="EMBL" id="SDJ37213.1"/>
    </source>
</evidence>
<feature type="transmembrane region" description="Helical" evidence="1">
    <location>
        <begin position="41"/>
        <end position="58"/>
    </location>
</feature>
<dbReference type="EMBL" id="FNFF01000001">
    <property type="protein sequence ID" value="SDJ37213.1"/>
    <property type="molecule type" value="Genomic_DNA"/>
</dbReference>
<dbReference type="RefSeq" id="WP_093606609.1">
    <property type="nucleotide sequence ID" value="NZ_FNFF01000001.1"/>
</dbReference>
<sequence>MSPADERHLRALEAQLELDDPQFARALARGRPRRPRECRRRWAWLVAGAAAGCFAYGVAVGQGLLIATGLVIAGAATHLFDPPQLRSARAREPRHGDR</sequence>
<keyword evidence="1" id="KW-0472">Membrane</keyword>
<name>A0A1G8T6U9_9ACTN</name>
<dbReference type="AlphaFoldDB" id="A0A1G8T6U9"/>
<dbReference type="Proteomes" id="UP000199155">
    <property type="component" value="Unassembled WGS sequence"/>
</dbReference>
<reference evidence="2 3" key="1">
    <citation type="submission" date="2016-10" db="EMBL/GenBank/DDBJ databases">
        <authorList>
            <person name="de Groot N.N."/>
        </authorList>
    </citation>
    <scope>NUCLEOTIDE SEQUENCE [LARGE SCALE GENOMIC DNA]</scope>
    <source>
        <strain evidence="2 3">CGMCC 4.5727</strain>
    </source>
</reference>
<evidence type="ECO:0000313" key="3">
    <source>
        <dbReference type="Proteomes" id="UP000199155"/>
    </source>
</evidence>
<dbReference type="OrthoDB" id="4331268at2"/>
<dbReference type="InterPro" id="IPR021401">
    <property type="entry name" value="DUF3040"/>
</dbReference>
<protein>
    <recommendedName>
        <fullName evidence="4">DUF3040 domain-containing protein</fullName>
    </recommendedName>
</protein>
<gene>
    <name evidence="2" type="ORF">SAMN05421806_10189</name>
</gene>
<organism evidence="2 3">
    <name type="scientific">Streptomyces indicus</name>
    <dbReference type="NCBI Taxonomy" id="417292"/>
    <lineage>
        <taxon>Bacteria</taxon>
        <taxon>Bacillati</taxon>
        <taxon>Actinomycetota</taxon>
        <taxon>Actinomycetes</taxon>
        <taxon>Kitasatosporales</taxon>
        <taxon>Streptomycetaceae</taxon>
        <taxon>Streptomyces</taxon>
    </lineage>
</organism>